<evidence type="ECO:0000256" key="1">
    <source>
        <dbReference type="ARBA" id="ARBA00005059"/>
    </source>
</evidence>
<comment type="function">
    <text evidence="9">Catalyzes the NADPH-dependent reduction of glutamyl-tRNA(Glu) to glutamate 1-semialdehyde (GSA).</text>
</comment>
<feature type="domain" description="Quinate/shikimate 5-dehydrogenase/glutamyl-tRNA reductase" evidence="16">
    <location>
        <begin position="168"/>
        <end position="303"/>
    </location>
</feature>
<comment type="pathway">
    <text evidence="1 9 14">Porphyrin-containing compound metabolism; protoporphyrin-IX biosynthesis; 5-aminolevulinate from L-glutamyl-tRNA(Glu): step 1/2.</text>
</comment>
<evidence type="ECO:0000256" key="9">
    <source>
        <dbReference type="HAMAP-Rule" id="MF_00087"/>
    </source>
</evidence>
<gene>
    <name evidence="9" type="primary">hemA</name>
    <name evidence="18" type="ORF">GQF02_03145</name>
</gene>
<reference evidence="18 19" key="1">
    <citation type="submission" date="2019-12" db="EMBL/GenBank/DDBJ databases">
        <title>Neisseriaceae gen. nov. sp. Genome sequencing and assembly.</title>
        <authorList>
            <person name="Liu Z."/>
            <person name="Li A."/>
        </authorList>
    </citation>
    <scope>NUCLEOTIDE SEQUENCE [LARGE SCALE GENOMIC DNA]</scope>
    <source>
        <strain evidence="18 19">B2N2-7</strain>
    </source>
</reference>
<dbReference type="InterPro" id="IPR018214">
    <property type="entry name" value="GluRdtase_CS"/>
</dbReference>
<dbReference type="GO" id="GO:0008883">
    <property type="term" value="F:glutamyl-tRNA reductase activity"/>
    <property type="evidence" value="ECO:0007669"/>
    <property type="project" value="UniProtKB-UniRule"/>
</dbReference>
<dbReference type="Gene3D" id="3.30.460.30">
    <property type="entry name" value="Glutamyl-tRNA reductase, N-terminal domain"/>
    <property type="match status" value="1"/>
</dbReference>
<dbReference type="InterPro" id="IPR006151">
    <property type="entry name" value="Shikm_DH/Glu-tRNA_Rdtase"/>
</dbReference>
<feature type="active site" description="Nucleophile" evidence="9 10">
    <location>
        <position position="50"/>
    </location>
</feature>
<comment type="caution">
    <text evidence="18">The sequence shown here is derived from an EMBL/GenBank/DDBJ whole genome shotgun (WGS) entry which is preliminary data.</text>
</comment>
<keyword evidence="4 9" id="KW-0521">NADP</keyword>
<feature type="domain" description="Tetrapyrrole biosynthesis glutamyl-tRNA reductase dimerisation" evidence="15">
    <location>
        <begin position="319"/>
        <end position="415"/>
    </location>
</feature>
<dbReference type="InterPro" id="IPR036291">
    <property type="entry name" value="NAD(P)-bd_dom_sf"/>
</dbReference>
<dbReference type="FunFam" id="3.30.460.30:FF:000001">
    <property type="entry name" value="Glutamyl-tRNA reductase"/>
    <property type="match status" value="1"/>
</dbReference>
<evidence type="ECO:0000256" key="11">
    <source>
        <dbReference type="PIRSR" id="PIRSR000445-2"/>
    </source>
</evidence>
<evidence type="ECO:0000259" key="15">
    <source>
        <dbReference type="Pfam" id="PF00745"/>
    </source>
</evidence>
<dbReference type="Pfam" id="PF00745">
    <property type="entry name" value="GlutR_dimer"/>
    <property type="match status" value="1"/>
</dbReference>
<dbReference type="UniPathway" id="UPA00251">
    <property type="reaction ID" value="UER00316"/>
</dbReference>
<feature type="site" description="Important for activity" evidence="9 13">
    <location>
        <position position="95"/>
    </location>
</feature>
<evidence type="ECO:0000256" key="4">
    <source>
        <dbReference type="ARBA" id="ARBA00022857"/>
    </source>
</evidence>
<evidence type="ECO:0000256" key="8">
    <source>
        <dbReference type="ARBA" id="ARBA00068659"/>
    </source>
</evidence>
<proteinExistence type="inferred from homology"/>
<comment type="catalytic activity">
    <reaction evidence="7 9 14">
        <text>(S)-4-amino-5-oxopentanoate + tRNA(Glu) + NADP(+) = L-glutamyl-tRNA(Glu) + NADPH + H(+)</text>
        <dbReference type="Rhea" id="RHEA:12344"/>
        <dbReference type="Rhea" id="RHEA-COMP:9663"/>
        <dbReference type="Rhea" id="RHEA-COMP:9680"/>
        <dbReference type="ChEBI" id="CHEBI:15378"/>
        <dbReference type="ChEBI" id="CHEBI:57501"/>
        <dbReference type="ChEBI" id="CHEBI:57783"/>
        <dbReference type="ChEBI" id="CHEBI:58349"/>
        <dbReference type="ChEBI" id="CHEBI:78442"/>
        <dbReference type="ChEBI" id="CHEBI:78520"/>
        <dbReference type="EC" id="1.2.1.70"/>
    </reaction>
</comment>
<comment type="domain">
    <text evidence="9">Possesses an unusual extended V-shaped dimeric structure with each monomer consisting of three distinct domains arranged along a curved 'spinal' alpha-helix. The N-terminal catalytic domain specifically recognizes the glutamate moiety of the substrate. The second domain is the NADPH-binding domain, and the third C-terminal domain is responsible for dimerization.</text>
</comment>
<evidence type="ECO:0000313" key="19">
    <source>
        <dbReference type="Proteomes" id="UP000467214"/>
    </source>
</evidence>
<dbReference type="Gene3D" id="3.40.50.720">
    <property type="entry name" value="NAD(P)-binding Rossmann-like Domain"/>
    <property type="match status" value="1"/>
</dbReference>
<feature type="binding site" evidence="9 12">
    <location>
        <begin position="185"/>
        <end position="190"/>
    </location>
    <ligand>
        <name>NADP(+)</name>
        <dbReference type="ChEBI" id="CHEBI:58349"/>
    </ligand>
</feature>
<dbReference type="HAMAP" id="MF_00087">
    <property type="entry name" value="Glu_tRNA_reductase"/>
    <property type="match status" value="1"/>
</dbReference>
<feature type="domain" description="Glutamyl-tRNA reductase N-terminal" evidence="17">
    <location>
        <begin position="7"/>
        <end position="152"/>
    </location>
</feature>
<dbReference type="GO" id="GO:0019353">
    <property type="term" value="P:protoporphyrinogen IX biosynthetic process from glutamate"/>
    <property type="evidence" value="ECO:0007669"/>
    <property type="project" value="TreeGrafter"/>
</dbReference>
<dbReference type="PANTHER" id="PTHR43013:SF1">
    <property type="entry name" value="GLUTAMYL-TRNA REDUCTASE"/>
    <property type="match status" value="1"/>
</dbReference>
<feature type="binding site" evidence="9 11">
    <location>
        <position position="105"/>
    </location>
    <ligand>
        <name>substrate</name>
    </ligand>
</feature>
<dbReference type="PANTHER" id="PTHR43013">
    <property type="entry name" value="GLUTAMYL-TRNA REDUCTASE"/>
    <property type="match status" value="1"/>
</dbReference>
<dbReference type="SUPFAM" id="SSF69742">
    <property type="entry name" value="Glutamyl tRNA-reductase catalytic, N-terminal domain"/>
    <property type="match status" value="1"/>
</dbReference>
<comment type="similarity">
    <text evidence="2 9 14">Belongs to the glutamyl-tRNA reductase family.</text>
</comment>
<organism evidence="18 19">
    <name type="scientific">Craterilacuibacter sinensis</name>
    <dbReference type="NCBI Taxonomy" id="2686017"/>
    <lineage>
        <taxon>Bacteria</taxon>
        <taxon>Pseudomonadati</taxon>
        <taxon>Pseudomonadota</taxon>
        <taxon>Betaproteobacteria</taxon>
        <taxon>Neisseriales</taxon>
        <taxon>Neisseriaceae</taxon>
        <taxon>Craterilacuibacter</taxon>
    </lineage>
</organism>
<sequence>MHLVAFGLNHLSAPVAIREKLAFPAEVLPAALTGLVDSQAAKEVAIVSTCNRTEIYCNSQDPSAALLWLARYHDVSLDTLKPYLYQLDAPAAARHAFRVASGLDSMVLGETQILGQLKDAVRAAENSGTLGILLNTLFQKSFAVAKEVRSQTGVGASSVSMAAAAVRLAEQIFPTVGELKVLFIGAGEMIELVATHFAARNPRQITIANRTLARGHALAERLPGNTNAVTLAELPELLAQYDVVVSSTASQLPIIGKGLVERAVKARRHRPIFMLDLAVPRDIEAEVAELDDVFLYSVDDIADIVEVGREARQQAAGHAETIIGARVAEFSDWLRQRERVPLIRSLRDHAEQQRQQALKVALKQLARGEAPEAVLELLSQQLTNKLMHPPTRALSGGKGADPDALADAVVRLYRLHPES</sequence>
<dbReference type="PROSITE" id="PS00747">
    <property type="entry name" value="GLUTR"/>
    <property type="match status" value="1"/>
</dbReference>
<evidence type="ECO:0000256" key="6">
    <source>
        <dbReference type="ARBA" id="ARBA00023244"/>
    </source>
</evidence>
<keyword evidence="19" id="KW-1185">Reference proteome</keyword>
<feature type="binding site" evidence="9 11">
    <location>
        <begin position="110"/>
        <end position="112"/>
    </location>
    <ligand>
        <name>substrate</name>
    </ligand>
</feature>
<dbReference type="SUPFAM" id="SSF51735">
    <property type="entry name" value="NAD(P)-binding Rossmann-fold domains"/>
    <property type="match status" value="1"/>
</dbReference>
<evidence type="ECO:0000256" key="7">
    <source>
        <dbReference type="ARBA" id="ARBA00047464"/>
    </source>
</evidence>
<dbReference type="FunFam" id="3.40.50.720:FF:000031">
    <property type="entry name" value="Glutamyl-tRNA reductase"/>
    <property type="match status" value="1"/>
</dbReference>
<dbReference type="PIRSF" id="PIRSF000445">
    <property type="entry name" value="4pyrrol_synth_GluRdtase"/>
    <property type="match status" value="1"/>
</dbReference>
<keyword evidence="5 9" id="KW-0560">Oxidoreductase</keyword>
<feature type="binding site" evidence="9 11">
    <location>
        <position position="116"/>
    </location>
    <ligand>
        <name>substrate</name>
    </ligand>
</feature>
<name>A0A845BKP5_9NEIS</name>
<dbReference type="NCBIfam" id="TIGR01035">
    <property type="entry name" value="hemA"/>
    <property type="match status" value="1"/>
</dbReference>
<evidence type="ECO:0000256" key="14">
    <source>
        <dbReference type="RuleBase" id="RU000584"/>
    </source>
</evidence>
<dbReference type="InterPro" id="IPR015896">
    <property type="entry name" value="4pyrrol_synth_GluRdtase_dimer"/>
</dbReference>
<dbReference type="Proteomes" id="UP000467214">
    <property type="component" value="Unassembled WGS sequence"/>
</dbReference>
<evidence type="ECO:0000259" key="16">
    <source>
        <dbReference type="Pfam" id="PF01488"/>
    </source>
</evidence>
<comment type="miscellaneous">
    <text evidence="9">During catalysis, the active site Cys acts as a nucleophile attacking the alpha-carbonyl group of tRNA-bound glutamate with the formation of a thioester intermediate between enzyme and glutamate, and the concomitant release of tRNA(Glu). The thioester intermediate is finally reduced by direct hydride transfer from NADPH, to form the product GSA.</text>
</comment>
<accession>A0A845BKP5</accession>
<comment type="subunit">
    <text evidence="9">Homodimer.</text>
</comment>
<dbReference type="AlphaFoldDB" id="A0A845BKP5"/>
<evidence type="ECO:0000259" key="17">
    <source>
        <dbReference type="Pfam" id="PF05201"/>
    </source>
</evidence>
<evidence type="ECO:0000256" key="13">
    <source>
        <dbReference type="PIRSR" id="PIRSR000445-4"/>
    </source>
</evidence>
<dbReference type="EMBL" id="WSSB01000002">
    <property type="protein sequence ID" value="MXR35970.1"/>
    <property type="molecule type" value="Genomic_DNA"/>
</dbReference>
<dbReference type="RefSeq" id="WP_160794779.1">
    <property type="nucleotide sequence ID" value="NZ_WSSB01000002.1"/>
</dbReference>
<dbReference type="InterPro" id="IPR036343">
    <property type="entry name" value="GluRdtase_N_sf"/>
</dbReference>
<dbReference type="InterPro" id="IPR015895">
    <property type="entry name" value="4pyrrol_synth_GluRdtase_N"/>
</dbReference>
<dbReference type="InterPro" id="IPR000343">
    <property type="entry name" value="4pyrrol_synth_GluRdtase"/>
</dbReference>
<protein>
    <recommendedName>
        <fullName evidence="8 9">Glutamyl-tRNA reductase</fullName>
        <shortName evidence="9">GluTR</shortName>
        <ecNumber evidence="3 9">1.2.1.70</ecNumber>
    </recommendedName>
</protein>
<keyword evidence="6 9" id="KW-0627">Porphyrin biosynthesis</keyword>
<feature type="binding site" evidence="9 11">
    <location>
        <begin position="49"/>
        <end position="52"/>
    </location>
    <ligand>
        <name>substrate</name>
    </ligand>
</feature>
<evidence type="ECO:0000256" key="12">
    <source>
        <dbReference type="PIRSR" id="PIRSR000445-3"/>
    </source>
</evidence>
<dbReference type="GO" id="GO:0050661">
    <property type="term" value="F:NADP binding"/>
    <property type="evidence" value="ECO:0007669"/>
    <property type="project" value="InterPro"/>
</dbReference>
<evidence type="ECO:0000256" key="10">
    <source>
        <dbReference type="PIRSR" id="PIRSR000445-1"/>
    </source>
</evidence>
<evidence type="ECO:0000313" key="18">
    <source>
        <dbReference type="EMBL" id="MXR35970.1"/>
    </source>
</evidence>
<dbReference type="Pfam" id="PF05201">
    <property type="entry name" value="GlutR_N"/>
    <property type="match status" value="1"/>
</dbReference>
<evidence type="ECO:0000256" key="5">
    <source>
        <dbReference type="ARBA" id="ARBA00023002"/>
    </source>
</evidence>
<dbReference type="EC" id="1.2.1.70" evidence="3 9"/>
<evidence type="ECO:0000256" key="2">
    <source>
        <dbReference type="ARBA" id="ARBA00005916"/>
    </source>
</evidence>
<dbReference type="Pfam" id="PF01488">
    <property type="entry name" value="Shikimate_DH"/>
    <property type="match status" value="1"/>
</dbReference>
<dbReference type="CDD" id="cd05213">
    <property type="entry name" value="NAD_bind_Glutamyl_tRNA_reduct"/>
    <property type="match status" value="1"/>
</dbReference>
<dbReference type="SUPFAM" id="SSF69075">
    <property type="entry name" value="Glutamyl tRNA-reductase dimerization domain"/>
    <property type="match status" value="1"/>
</dbReference>
<dbReference type="InterPro" id="IPR036453">
    <property type="entry name" value="GluRdtase_dimer_dom_sf"/>
</dbReference>
<evidence type="ECO:0000256" key="3">
    <source>
        <dbReference type="ARBA" id="ARBA00012970"/>
    </source>
</evidence>